<evidence type="ECO:0008006" key="4">
    <source>
        <dbReference type="Google" id="ProtNLM"/>
    </source>
</evidence>
<sequence>MLRASTLLLLMGILASGCKRDSDAPSPDPATPTAPNAAPVTPIPSSAPAPFAKAGLAAPVTAAGQPDTGEVDLAALRDSVADPKVLSELELLALSDPHGRRREDRGGDELAAGTGAAAPSGIDYEETPGLGEEAALPQRIPAPSRRERPARDLAMQLPRSEPPPAPRDSDAPSVE</sequence>
<reference evidence="3" key="1">
    <citation type="submission" date="2018-09" db="EMBL/GenBank/DDBJ databases">
        <authorList>
            <person name="Livingstone P.G."/>
            <person name="Whitworth D.E."/>
        </authorList>
    </citation>
    <scope>NUCLEOTIDE SEQUENCE [LARGE SCALE GENOMIC DNA]</scope>
    <source>
        <strain evidence="3">CA054A</strain>
    </source>
</reference>
<comment type="caution">
    <text evidence="2">The sequence shown here is derived from an EMBL/GenBank/DDBJ whole genome shotgun (WGS) entry which is preliminary data.</text>
</comment>
<feature type="compositionally biased region" description="Basic and acidic residues" evidence="1">
    <location>
        <begin position="97"/>
        <end position="108"/>
    </location>
</feature>
<accession>A0A3A8HP11</accession>
<feature type="region of interest" description="Disordered" evidence="1">
    <location>
        <begin position="18"/>
        <end position="51"/>
    </location>
</feature>
<dbReference type="PROSITE" id="PS51257">
    <property type="entry name" value="PROKAR_LIPOPROTEIN"/>
    <property type="match status" value="1"/>
</dbReference>
<evidence type="ECO:0000256" key="1">
    <source>
        <dbReference type="SAM" id="MobiDB-lite"/>
    </source>
</evidence>
<gene>
    <name evidence="2" type="ORF">D7V88_40245</name>
</gene>
<proteinExistence type="predicted"/>
<protein>
    <recommendedName>
        <fullName evidence="4">DUF3035 domain-containing protein</fullName>
    </recommendedName>
</protein>
<evidence type="ECO:0000313" key="2">
    <source>
        <dbReference type="EMBL" id="RKG69254.1"/>
    </source>
</evidence>
<dbReference type="EMBL" id="RAVZ01000576">
    <property type="protein sequence ID" value="RKG69254.1"/>
    <property type="molecule type" value="Genomic_DNA"/>
</dbReference>
<keyword evidence="3" id="KW-1185">Reference proteome</keyword>
<dbReference type="AlphaFoldDB" id="A0A3A8HP11"/>
<feature type="non-terminal residue" evidence="2">
    <location>
        <position position="175"/>
    </location>
</feature>
<name>A0A3A8HP11_9BACT</name>
<dbReference type="Proteomes" id="UP000268094">
    <property type="component" value="Unassembled WGS sequence"/>
</dbReference>
<feature type="region of interest" description="Disordered" evidence="1">
    <location>
        <begin position="93"/>
        <end position="175"/>
    </location>
</feature>
<evidence type="ECO:0000313" key="3">
    <source>
        <dbReference type="Proteomes" id="UP000268094"/>
    </source>
</evidence>
<organism evidence="2 3">
    <name type="scientific">Corallococcus terminator</name>
    <dbReference type="NCBI Taxonomy" id="2316733"/>
    <lineage>
        <taxon>Bacteria</taxon>
        <taxon>Pseudomonadati</taxon>
        <taxon>Myxococcota</taxon>
        <taxon>Myxococcia</taxon>
        <taxon>Myxococcales</taxon>
        <taxon>Cystobacterineae</taxon>
        <taxon>Myxococcaceae</taxon>
        <taxon>Corallococcus</taxon>
    </lineage>
</organism>